<proteinExistence type="predicted"/>
<accession>W6JZD8</accession>
<gene>
    <name evidence="2" type="ORF">BN11_380002</name>
</gene>
<dbReference type="STRING" id="1193182.BN11_380002"/>
<dbReference type="AlphaFoldDB" id="W6JZD8"/>
<feature type="domain" description="Thioredoxin-like fold" evidence="1">
    <location>
        <begin position="17"/>
        <end position="177"/>
    </location>
</feature>
<comment type="caution">
    <text evidence="2">The sequence shown here is derived from an EMBL/GenBank/DDBJ whole genome shotgun (WGS) entry which is preliminary data.</text>
</comment>
<reference evidence="2 3" key="1">
    <citation type="journal article" date="2013" name="ISME J.">
        <title>A metabolic model for members of the genus Tetrasphaera involved in enhanced biological phosphorus removal.</title>
        <authorList>
            <person name="Kristiansen R."/>
            <person name="Nguyen H.T.T."/>
            <person name="Saunders A.M."/>
            <person name="Nielsen J.L."/>
            <person name="Wimmer R."/>
            <person name="Le V.Q."/>
            <person name="McIlroy S.J."/>
            <person name="Petrovski S."/>
            <person name="Seviour R.J."/>
            <person name="Calteau A."/>
            <person name="Nielsen K.L."/>
            <person name="Nielsen P.H."/>
        </authorList>
    </citation>
    <scope>NUCLEOTIDE SEQUENCE [LARGE SCALE GENOMIC DNA]</scope>
    <source>
        <strain evidence="2 3">Ben110</strain>
    </source>
</reference>
<dbReference type="EMBL" id="CAJA01000312">
    <property type="protein sequence ID" value="CCH74070.1"/>
    <property type="molecule type" value="Genomic_DNA"/>
</dbReference>
<evidence type="ECO:0000313" key="3">
    <source>
        <dbReference type="Proteomes" id="UP000035763"/>
    </source>
</evidence>
<dbReference type="SUPFAM" id="SSF52833">
    <property type="entry name" value="Thioredoxin-like"/>
    <property type="match status" value="1"/>
</dbReference>
<protein>
    <submittedName>
        <fullName evidence="2">Putative membrane protein</fullName>
    </submittedName>
</protein>
<dbReference type="OrthoDB" id="117402at2"/>
<keyword evidence="3" id="KW-1185">Reference proteome</keyword>
<evidence type="ECO:0000313" key="2">
    <source>
        <dbReference type="EMBL" id="CCH74070.1"/>
    </source>
</evidence>
<name>W6JZD8_9MICO</name>
<organism evidence="2 3">
    <name type="scientific">Nostocoides australiense Ben110</name>
    <dbReference type="NCBI Taxonomy" id="1193182"/>
    <lineage>
        <taxon>Bacteria</taxon>
        <taxon>Bacillati</taxon>
        <taxon>Actinomycetota</taxon>
        <taxon>Actinomycetes</taxon>
        <taxon>Micrococcales</taxon>
        <taxon>Intrasporangiaceae</taxon>
        <taxon>Nostocoides</taxon>
    </lineage>
</organism>
<dbReference type="InterPro" id="IPR012336">
    <property type="entry name" value="Thioredoxin-like_fold"/>
</dbReference>
<dbReference type="CDD" id="cd02972">
    <property type="entry name" value="DsbA_family"/>
    <property type="match status" value="1"/>
</dbReference>
<sequence>MDEGYRSFAGVDLPPGAPVVTVFEDFQCPACAQLEGAIGATLNELAADGKIQLNYRIMNFLDEMTGGTQSTPVANGAFCAADQGKWQEFHDAAFAEQYPEGTSVSVEQIAAFARTAQVPDLDAWTACTESAPYSTFVADSNAAATTDGVTGTPTVWIDGKPVALRDIITPAGLRAAIVDATE</sequence>
<dbReference type="Proteomes" id="UP000035763">
    <property type="component" value="Unassembled WGS sequence"/>
</dbReference>
<dbReference type="Pfam" id="PF13462">
    <property type="entry name" value="Thioredoxin_4"/>
    <property type="match status" value="1"/>
</dbReference>
<evidence type="ECO:0000259" key="1">
    <source>
        <dbReference type="Pfam" id="PF13462"/>
    </source>
</evidence>
<dbReference type="Gene3D" id="3.40.30.10">
    <property type="entry name" value="Glutaredoxin"/>
    <property type="match status" value="1"/>
</dbReference>
<dbReference type="InterPro" id="IPR036249">
    <property type="entry name" value="Thioredoxin-like_sf"/>
</dbReference>